<gene>
    <name evidence="1" type="ORF">L3Q82_008418</name>
</gene>
<reference evidence="1" key="1">
    <citation type="submission" date="2022-04" db="EMBL/GenBank/DDBJ databases">
        <title>Jade perch genome.</title>
        <authorList>
            <person name="Chao B."/>
        </authorList>
    </citation>
    <scope>NUCLEOTIDE SEQUENCE</scope>
    <source>
        <strain evidence="1">CB-2022</strain>
    </source>
</reference>
<dbReference type="EMBL" id="CM041531">
    <property type="protein sequence ID" value="KAI3377431.1"/>
    <property type="molecule type" value="Genomic_DNA"/>
</dbReference>
<accession>A0ACB8XBU3</accession>
<evidence type="ECO:0000313" key="2">
    <source>
        <dbReference type="Proteomes" id="UP000831701"/>
    </source>
</evidence>
<evidence type="ECO:0000313" key="1">
    <source>
        <dbReference type="EMBL" id="KAI3377431.1"/>
    </source>
</evidence>
<protein>
    <submittedName>
        <fullName evidence="1">Uncharacterized protein</fullName>
    </submittedName>
</protein>
<proteinExistence type="predicted"/>
<keyword evidence="2" id="KW-1185">Reference proteome</keyword>
<sequence>TSQLKKPVPLHEQTVKDEKGRRYQRFHGAFTGGFSAGYFNTVGTKEGWAPSTFVSSRQQKAEKHHARPEDFMDDEDFSEHGIAPREITTSQEFSSRRRDEAREKARAVNAQAALILGDTLLEELITPARSSIGVELLRRMGWKEGQGVGPRVKRKARRQQTDGATRVHGCALPPAGSEDSEDDDDDDEEFAPENVTFAPKDVTPVDFSPKVGVQGLGYRGLDPGLALLGRGGPEHIDLFRPQSETRSLFGAAQGGSRRGGVAGQAFGLGALEDDDDEDVYHKDSMSRYDTVLGGEEPGDGLYGWTAPQQYSKKRDKSKDAAYLGKILEGFTLAQEPAEEKTIFPPPSLPRDYRPVHRFRNSVDVTGLSGVSPALAEALRTSRGHMVKEEPEQGGRHQLDSGQRRALLGEDTLRGPSSVMELLRPEDRDRLLSLRNSSSVSSTKTTTSESHNAVRPAGPLAGAPAAGSVASSGLQQEALAAWRGVQTSSQTFRPFEKNPSKQARYELYLSRLKQGDKDALEQSLDPGVTEWERSREREEFVRASILYRPTSSSLSSRFTRAKRQDDDDSVEVSRDQEGDVDDKQAAVKMKMFGKLTRETFEWHPDKLLCKRFNVPDPYPGSGTVGLPKVKRDKFSVFNFLTVTESRETSAPPKPPETAKKSRWDVSDQKEEKKTNDPLSELLSAARRSQTETKVDQTSVPALPSSSSTNQPTADDTPKSSTGTSELLFSSYRQSQQISRAQTRRTMVRGRKEEEEEESRPPMDLFKAIFVSSSDEKSSSSSEGESNDEEEQGKEAKEDEAKVESQPLNLFNITSSVTSSSQQTGENSLYAAVSSQSSTQLQEEFGPKLPPPSAALIRGGAASTCSPGEEEKRRKRSKEKKHKNKKQHKHKKEKKKKKHKKQKHKGKQQKKSKKEATDSSDNDDDDSDDEDEEVSTEELLKSDPLSSEEAAGGEEEERVEEQIAAAEGAQWSRDTQVPVKAFQAHSNAVTAARLCFNDRCILSCSSDRSSILWDVESCRPLRVFDGVHSKTIAECALIPNSNRMVTVSWDKKMVVWDLETGQTLWRCRQAGLLTSCSSSSDGRLLVCAADPQNAVYVIDAAGGQMLYQIHHHRSTITRCRFDPQSQRVATVSADRSIKLWDLLAHKTTVSIDSNHGNVVSDCCFTNNGQFLCTASWDKSLKLWDLQGGRFRSHGGTTLQRGHEGSVSSCSFSADAGLLVSGSYDRTVALWDMSSLCQSLILKGHTDWVTDVSVGADRKLVCSASKVPSSLSIISLIKVTLNSADLNLSVQDRTVRLWNIENMEEIPAVLEKTVTEGTGIHILKCEECGKPFPVSRLQTSELLTQCVFCRLKSPSRYRPQPPPLM</sequence>
<name>A0ACB8XBU3_9TELE</name>
<feature type="non-terminal residue" evidence="1">
    <location>
        <position position="1"/>
    </location>
</feature>
<comment type="caution">
    <text evidence="1">The sequence shown here is derived from an EMBL/GenBank/DDBJ whole genome shotgun (WGS) entry which is preliminary data.</text>
</comment>
<dbReference type="Proteomes" id="UP000831701">
    <property type="component" value="Chromosome 1"/>
</dbReference>
<organism evidence="1 2">
    <name type="scientific">Scortum barcoo</name>
    <name type="common">barcoo grunter</name>
    <dbReference type="NCBI Taxonomy" id="214431"/>
    <lineage>
        <taxon>Eukaryota</taxon>
        <taxon>Metazoa</taxon>
        <taxon>Chordata</taxon>
        <taxon>Craniata</taxon>
        <taxon>Vertebrata</taxon>
        <taxon>Euteleostomi</taxon>
        <taxon>Actinopterygii</taxon>
        <taxon>Neopterygii</taxon>
        <taxon>Teleostei</taxon>
        <taxon>Neoteleostei</taxon>
        <taxon>Acanthomorphata</taxon>
        <taxon>Eupercaria</taxon>
        <taxon>Centrarchiformes</taxon>
        <taxon>Terapontoidei</taxon>
        <taxon>Terapontidae</taxon>
        <taxon>Scortum</taxon>
    </lineage>
</organism>